<dbReference type="SUPFAM" id="SSF52799">
    <property type="entry name" value="(Phosphotyrosine protein) phosphatases II"/>
    <property type="match status" value="1"/>
</dbReference>
<accession>A0A518C4X4</accession>
<dbReference type="RefSeq" id="WP_165698637.1">
    <property type="nucleotide sequence ID" value="NZ_CP036289.1"/>
</dbReference>
<name>A0A518C4X4_9BACT</name>
<reference evidence="2" key="1">
    <citation type="submission" date="2019-02" db="EMBL/GenBank/DDBJ databases">
        <title>Deep-cultivation of Planctomycetes and their phenomic and genomic characterization uncovers novel biology.</title>
        <authorList>
            <person name="Wiegand S."/>
            <person name="Jogler M."/>
            <person name="Boedeker C."/>
            <person name="Pinto D."/>
            <person name="Vollmers J."/>
            <person name="Rivas-Marin E."/>
            <person name="Kohn T."/>
            <person name="Peeters S.H."/>
            <person name="Heuer A."/>
            <person name="Rast P."/>
            <person name="Oberbeckmann S."/>
            <person name="Bunk B."/>
            <person name="Jeske O."/>
            <person name="Meyerdierks A."/>
            <person name="Storesund J.E."/>
            <person name="Kallscheuer N."/>
            <person name="Luecker S."/>
            <person name="Lage O.M."/>
            <person name="Pohl T."/>
            <person name="Merkel B.J."/>
            <person name="Hornburger P."/>
            <person name="Mueller R.-W."/>
            <person name="Bruemmer F."/>
            <person name="Labrenz M."/>
            <person name="Spormann A.M."/>
            <person name="Op den Camp H."/>
            <person name="Overmann J."/>
            <person name="Amann R."/>
            <person name="Jetten M.S.M."/>
            <person name="Mascher T."/>
            <person name="Medema M.H."/>
            <person name="Devos D.P."/>
            <person name="Kaster A.-K."/>
            <person name="Ovreas L."/>
            <person name="Rohde M."/>
            <person name="Galperin M.Y."/>
            <person name="Jogler C."/>
        </authorList>
    </citation>
    <scope>NUCLEOTIDE SEQUENCE [LARGE SCALE GENOMIC DNA]</scope>
    <source>
        <strain evidence="2">Pan97</strain>
    </source>
</reference>
<dbReference type="InterPro" id="IPR029021">
    <property type="entry name" value="Prot-tyrosine_phosphatase-like"/>
</dbReference>
<protein>
    <recommendedName>
        <fullName evidence="3">Dual specificity phosphatase, catalytic domain</fullName>
    </recommendedName>
</protein>
<keyword evidence="2" id="KW-1185">Reference proteome</keyword>
<organism evidence="1 2">
    <name type="scientific">Bremerella volcania</name>
    <dbReference type="NCBI Taxonomy" id="2527984"/>
    <lineage>
        <taxon>Bacteria</taxon>
        <taxon>Pseudomonadati</taxon>
        <taxon>Planctomycetota</taxon>
        <taxon>Planctomycetia</taxon>
        <taxon>Pirellulales</taxon>
        <taxon>Pirellulaceae</taxon>
        <taxon>Bremerella</taxon>
    </lineage>
</organism>
<dbReference type="KEGG" id="bvo:Pan97_12840"/>
<dbReference type="EMBL" id="CP036289">
    <property type="protein sequence ID" value="QDU74277.1"/>
    <property type="molecule type" value="Genomic_DNA"/>
</dbReference>
<evidence type="ECO:0000313" key="1">
    <source>
        <dbReference type="EMBL" id="QDU74277.1"/>
    </source>
</evidence>
<evidence type="ECO:0008006" key="3">
    <source>
        <dbReference type="Google" id="ProtNLM"/>
    </source>
</evidence>
<dbReference type="Gene3D" id="3.90.190.10">
    <property type="entry name" value="Protein tyrosine phosphatase superfamily"/>
    <property type="match status" value="1"/>
</dbReference>
<proteinExistence type="predicted"/>
<evidence type="ECO:0000313" key="2">
    <source>
        <dbReference type="Proteomes" id="UP000318626"/>
    </source>
</evidence>
<dbReference type="Proteomes" id="UP000318626">
    <property type="component" value="Chromosome"/>
</dbReference>
<sequence>MKAIRVASYLAASDLLRREAGLWDVIVVLGREAELNPLVAETTQRHLVLRFDDIEFPVQGQQHVTSTHIQQALAFAKNSENLLVTCRAGQSRSVALAFVLNCQHFGLLSATEMLNPRRHVPNQLLIHEAALWLDRPDMEDAFHAWRARNAHIVLSDYYDEISDEVDALEASGVVNQVSVD</sequence>
<gene>
    <name evidence="1" type="ORF">Pan97_12840</name>
</gene>
<dbReference type="AlphaFoldDB" id="A0A518C4X4"/>